<protein>
    <submittedName>
        <fullName evidence="1">Uncharacterized protein</fullName>
    </submittedName>
</protein>
<organism evidence="1 2">
    <name type="scientific">Actinomortierella ambigua</name>
    <dbReference type="NCBI Taxonomy" id="1343610"/>
    <lineage>
        <taxon>Eukaryota</taxon>
        <taxon>Fungi</taxon>
        <taxon>Fungi incertae sedis</taxon>
        <taxon>Mucoromycota</taxon>
        <taxon>Mortierellomycotina</taxon>
        <taxon>Mortierellomycetes</taxon>
        <taxon>Mortierellales</taxon>
        <taxon>Mortierellaceae</taxon>
        <taxon>Actinomortierella</taxon>
    </lineage>
</organism>
<reference evidence="1" key="1">
    <citation type="journal article" date="2020" name="Fungal Divers.">
        <title>Resolving the Mortierellaceae phylogeny through synthesis of multi-gene phylogenetics and phylogenomics.</title>
        <authorList>
            <person name="Vandepol N."/>
            <person name="Liber J."/>
            <person name="Desiro A."/>
            <person name="Na H."/>
            <person name="Kennedy M."/>
            <person name="Barry K."/>
            <person name="Grigoriev I.V."/>
            <person name="Miller A.N."/>
            <person name="O'Donnell K."/>
            <person name="Stajich J.E."/>
            <person name="Bonito G."/>
        </authorList>
    </citation>
    <scope>NUCLEOTIDE SEQUENCE</scope>
    <source>
        <strain evidence="1">BC1065</strain>
    </source>
</reference>
<proteinExistence type="predicted"/>
<dbReference type="EMBL" id="JAAAJB010000203">
    <property type="protein sequence ID" value="KAG0261889.1"/>
    <property type="molecule type" value="Genomic_DNA"/>
</dbReference>
<keyword evidence="2" id="KW-1185">Reference proteome</keyword>
<evidence type="ECO:0000313" key="1">
    <source>
        <dbReference type="EMBL" id="KAG0261889.1"/>
    </source>
</evidence>
<name>A0A9P6Q6X4_9FUNG</name>
<dbReference type="Proteomes" id="UP000807716">
    <property type="component" value="Unassembled WGS sequence"/>
</dbReference>
<dbReference type="AlphaFoldDB" id="A0A9P6Q6X4"/>
<evidence type="ECO:0000313" key="2">
    <source>
        <dbReference type="Proteomes" id="UP000807716"/>
    </source>
</evidence>
<accession>A0A9P6Q6X4</accession>
<comment type="caution">
    <text evidence="1">The sequence shown here is derived from an EMBL/GenBank/DDBJ whole genome shotgun (WGS) entry which is preliminary data.</text>
</comment>
<sequence length="112" mass="12868">MKLALDPILKLRPEKDVCVIGVVAREFFIMRIHAEVTYIMHKFAASYVVPEAMNAFPLDRLVEVFEHAKTKVEQTVSELRRVKVHASPVPKVPLSWIRPSFKNPELCQVVDE</sequence>
<dbReference type="OrthoDB" id="2443381at2759"/>
<gene>
    <name evidence="1" type="ORF">DFQ27_002717</name>
</gene>